<dbReference type="GeneID" id="63912189"/>
<dbReference type="Proteomes" id="UP000030672">
    <property type="component" value="Unassembled WGS sequence"/>
</dbReference>
<keyword evidence="4" id="KW-1133">Transmembrane helix</keyword>
<dbReference type="GO" id="GO:0000981">
    <property type="term" value="F:DNA-binding transcription factor activity, RNA polymerase II-specific"/>
    <property type="evidence" value="ECO:0007669"/>
    <property type="project" value="InterPro"/>
</dbReference>
<feature type="non-terminal residue" evidence="6">
    <location>
        <position position="404"/>
    </location>
</feature>
<evidence type="ECO:0000259" key="5">
    <source>
        <dbReference type="PROSITE" id="PS50048"/>
    </source>
</evidence>
<name>A0A074VL62_AURM1</name>
<dbReference type="GO" id="GO:0008270">
    <property type="term" value="F:zinc ion binding"/>
    <property type="evidence" value="ECO:0007669"/>
    <property type="project" value="InterPro"/>
</dbReference>
<dbReference type="PANTHER" id="PTHR37534:SF25">
    <property type="entry name" value="ZN(II)2CYS6 TRANSCRIPTION FACTOR (EUROFUNG)"/>
    <property type="match status" value="1"/>
</dbReference>
<dbReference type="InterPro" id="IPR021858">
    <property type="entry name" value="Fun_TF"/>
</dbReference>
<gene>
    <name evidence="6" type="ORF">M437DRAFT_15520</name>
</gene>
<keyword evidence="4" id="KW-0812">Transmembrane</keyword>
<sequence length="404" mass="45526">LTCRMRHVKCDELQPICSQCQKGDRVCRREGNQNLEIRSYQTTASRRQRSSIHEQPVVVTDSRPEKDATRSPYDAHASHNHHVAQPSSTSLTAPSSLSPCSISTPQHFASPVQSVSTVTPFTVHEARLMHHFSQHLGRWLDCTDASRQMTLEIPKLAATNPILLQAVVSYAASHLQDRSTAGEAHERCVRMLIVELSSAEIANDTAVLCAIVILRVFEQLNVDETGTDAEHHLSGSSALLSKSQGYIIDPTSPGLREAAFWVYVRQCLYNACVFQQPPNIDLHHELSPTPHSWDGSSRLRSETAWANSMTWICVTVVHFCFGKDSNEPSARMLKWQELSISLESWRNTRPDTFDPIWQCAEPTNDCPFPEIRFVADWHLMAFGFYSLCCMLLLIYKPAPRFAIR</sequence>
<evidence type="ECO:0000256" key="4">
    <source>
        <dbReference type="SAM" id="Phobius"/>
    </source>
</evidence>
<feature type="domain" description="Zn(2)-C6 fungal-type" evidence="5">
    <location>
        <begin position="1"/>
        <end position="29"/>
    </location>
</feature>
<dbReference type="InterPro" id="IPR001138">
    <property type="entry name" value="Zn2Cys6_DnaBD"/>
</dbReference>
<keyword evidence="7" id="KW-1185">Reference proteome</keyword>
<feature type="transmembrane region" description="Helical" evidence="4">
    <location>
        <begin position="377"/>
        <end position="395"/>
    </location>
</feature>
<reference evidence="6 7" key="1">
    <citation type="journal article" date="2014" name="BMC Genomics">
        <title>Genome sequencing of four Aureobasidium pullulans varieties: biotechnological potential, stress tolerance, and description of new species.</title>
        <authorList>
            <person name="Gostin Ar C."/>
            <person name="Ohm R.A."/>
            <person name="Kogej T."/>
            <person name="Sonjak S."/>
            <person name="Turk M."/>
            <person name="Zajc J."/>
            <person name="Zalar P."/>
            <person name="Grube M."/>
            <person name="Sun H."/>
            <person name="Han J."/>
            <person name="Sharma A."/>
            <person name="Chiniquy J."/>
            <person name="Ngan C.Y."/>
            <person name="Lipzen A."/>
            <person name="Barry K."/>
            <person name="Grigoriev I.V."/>
            <person name="Gunde-Cimerman N."/>
        </authorList>
    </citation>
    <scope>NUCLEOTIDE SEQUENCE [LARGE SCALE GENOMIC DNA]</scope>
    <source>
        <strain evidence="6 7">CBS 110374</strain>
    </source>
</reference>
<dbReference type="Pfam" id="PF00172">
    <property type="entry name" value="Zn_clus"/>
    <property type="match status" value="1"/>
</dbReference>
<dbReference type="CDD" id="cd00067">
    <property type="entry name" value="GAL4"/>
    <property type="match status" value="1"/>
</dbReference>
<dbReference type="PROSITE" id="PS50048">
    <property type="entry name" value="ZN2_CY6_FUNGAL_2"/>
    <property type="match status" value="1"/>
</dbReference>
<dbReference type="HOGENOM" id="CLU_008719_1_3_1"/>
<dbReference type="SUPFAM" id="SSF57701">
    <property type="entry name" value="Zn2/Cys6 DNA-binding domain"/>
    <property type="match status" value="1"/>
</dbReference>
<protein>
    <recommendedName>
        <fullName evidence="5">Zn(2)-C6 fungal-type domain-containing protein</fullName>
    </recommendedName>
</protein>
<dbReference type="Pfam" id="PF11951">
    <property type="entry name" value="Fungal_trans_2"/>
    <property type="match status" value="1"/>
</dbReference>
<proteinExistence type="predicted"/>
<dbReference type="GO" id="GO:0000976">
    <property type="term" value="F:transcription cis-regulatory region binding"/>
    <property type="evidence" value="ECO:0007669"/>
    <property type="project" value="TreeGrafter"/>
</dbReference>
<accession>A0A074VL62</accession>
<feature type="non-terminal residue" evidence="6">
    <location>
        <position position="1"/>
    </location>
</feature>
<evidence type="ECO:0000256" key="2">
    <source>
        <dbReference type="ARBA" id="ARBA00023242"/>
    </source>
</evidence>
<evidence type="ECO:0000313" key="6">
    <source>
        <dbReference type="EMBL" id="KEQ61268.1"/>
    </source>
</evidence>
<evidence type="ECO:0000256" key="1">
    <source>
        <dbReference type="ARBA" id="ARBA00004123"/>
    </source>
</evidence>
<dbReference type="EMBL" id="KL584838">
    <property type="protein sequence ID" value="KEQ61268.1"/>
    <property type="molecule type" value="Genomic_DNA"/>
</dbReference>
<feature type="compositionally biased region" description="Low complexity" evidence="3">
    <location>
        <begin position="86"/>
        <end position="96"/>
    </location>
</feature>
<comment type="subcellular location">
    <subcellularLocation>
        <location evidence="1">Nucleus</location>
    </subcellularLocation>
</comment>
<dbReference type="InterPro" id="IPR036864">
    <property type="entry name" value="Zn2-C6_fun-type_DNA-bd_sf"/>
</dbReference>
<dbReference type="STRING" id="1043003.A0A074VL62"/>
<keyword evidence="2" id="KW-0539">Nucleus</keyword>
<evidence type="ECO:0000256" key="3">
    <source>
        <dbReference type="SAM" id="MobiDB-lite"/>
    </source>
</evidence>
<dbReference type="RefSeq" id="XP_040878291.1">
    <property type="nucleotide sequence ID" value="XM_041018816.1"/>
</dbReference>
<dbReference type="GO" id="GO:0005634">
    <property type="term" value="C:nucleus"/>
    <property type="evidence" value="ECO:0007669"/>
    <property type="project" value="UniProtKB-SubCell"/>
</dbReference>
<dbReference type="Gene3D" id="4.10.240.10">
    <property type="entry name" value="Zn(2)-C6 fungal-type DNA-binding domain"/>
    <property type="match status" value="1"/>
</dbReference>
<dbReference type="GO" id="GO:0045944">
    <property type="term" value="P:positive regulation of transcription by RNA polymerase II"/>
    <property type="evidence" value="ECO:0007669"/>
    <property type="project" value="TreeGrafter"/>
</dbReference>
<dbReference type="AlphaFoldDB" id="A0A074VL62"/>
<dbReference type="PANTHER" id="PTHR37534">
    <property type="entry name" value="TRANSCRIPTIONAL ACTIVATOR PROTEIN UGA3"/>
    <property type="match status" value="1"/>
</dbReference>
<evidence type="ECO:0000313" key="7">
    <source>
        <dbReference type="Proteomes" id="UP000030672"/>
    </source>
</evidence>
<keyword evidence="4" id="KW-0472">Membrane</keyword>
<organism evidence="6 7">
    <name type="scientific">Aureobasidium melanogenum (strain CBS 110374)</name>
    <name type="common">Aureobasidium pullulans var. melanogenum</name>
    <dbReference type="NCBI Taxonomy" id="1043003"/>
    <lineage>
        <taxon>Eukaryota</taxon>
        <taxon>Fungi</taxon>
        <taxon>Dikarya</taxon>
        <taxon>Ascomycota</taxon>
        <taxon>Pezizomycotina</taxon>
        <taxon>Dothideomycetes</taxon>
        <taxon>Dothideomycetidae</taxon>
        <taxon>Dothideales</taxon>
        <taxon>Saccotheciaceae</taxon>
        <taxon>Aureobasidium</taxon>
    </lineage>
</organism>
<feature type="region of interest" description="Disordered" evidence="3">
    <location>
        <begin position="41"/>
        <end position="96"/>
    </location>
</feature>